<evidence type="ECO:0000313" key="3">
    <source>
        <dbReference type="Proteomes" id="UP000887567"/>
    </source>
</evidence>
<dbReference type="RefSeq" id="XP_020898301.1">
    <property type="nucleotide sequence ID" value="XM_021042642.2"/>
</dbReference>
<dbReference type="GeneID" id="110237067"/>
<evidence type="ECO:0000256" key="1">
    <source>
        <dbReference type="SAM" id="Phobius"/>
    </source>
</evidence>
<sequence>MKLKGKVNCLLVNETLPTLSTITTTETTVKSTTTVLSSITKPKKGSTSADLTAMIAGSVAGGAAFVILIVVIIVVVVCILRRKAKTAKNSQRGQENLAYETSMTMSKPNVTRPLPEPPGWPYSSMQRGPSSIIHTPNGTMAAKLAPSTTNSLSPNEEPLYGTIDDSPYNESTYSRLDHSKQTIPLDMPNKNNHLLPPNTHFMNGAPHSKSSTLKSDGSGYSGFMPYDLVGGKIDATLPRRQSTFMQTPEDGRISPASRGYDVPEGVIRDTSSPQMPRSGVGFAGPNKLRSLDRRSRERYPMENYETVWDDNTDDEFVTKIDLT</sequence>
<organism evidence="2 3">
    <name type="scientific">Exaiptasia diaphana</name>
    <name type="common">Tropical sea anemone</name>
    <name type="synonym">Aiptasia pulchella</name>
    <dbReference type="NCBI Taxonomy" id="2652724"/>
    <lineage>
        <taxon>Eukaryota</taxon>
        <taxon>Metazoa</taxon>
        <taxon>Cnidaria</taxon>
        <taxon>Anthozoa</taxon>
        <taxon>Hexacorallia</taxon>
        <taxon>Actiniaria</taxon>
        <taxon>Aiptasiidae</taxon>
        <taxon>Exaiptasia</taxon>
    </lineage>
</organism>
<dbReference type="Proteomes" id="UP000887567">
    <property type="component" value="Unplaced"/>
</dbReference>
<dbReference type="KEGG" id="epa:110237067"/>
<evidence type="ECO:0000313" key="2">
    <source>
        <dbReference type="EnsemblMetazoa" id="XP_020898301.1"/>
    </source>
</evidence>
<protein>
    <submittedName>
        <fullName evidence="2">Uncharacterized protein</fullName>
    </submittedName>
</protein>
<keyword evidence="1" id="KW-0472">Membrane</keyword>
<keyword evidence="1" id="KW-1133">Transmembrane helix</keyword>
<keyword evidence="3" id="KW-1185">Reference proteome</keyword>
<keyword evidence="1" id="KW-0812">Transmembrane</keyword>
<feature type="transmembrane region" description="Helical" evidence="1">
    <location>
        <begin position="51"/>
        <end position="80"/>
    </location>
</feature>
<dbReference type="EnsemblMetazoa" id="XM_021042642.2">
    <property type="protein sequence ID" value="XP_020898301.1"/>
    <property type="gene ID" value="LOC110237067"/>
</dbReference>
<proteinExistence type="predicted"/>
<name>A0A913X3D4_EXADI</name>
<dbReference type="AlphaFoldDB" id="A0A913X3D4"/>
<accession>A0A913X3D4</accession>
<reference evidence="2" key="1">
    <citation type="submission" date="2022-11" db="UniProtKB">
        <authorList>
            <consortium name="EnsemblMetazoa"/>
        </authorList>
    </citation>
    <scope>IDENTIFICATION</scope>
</reference>